<evidence type="ECO:0000313" key="1">
    <source>
        <dbReference type="EMBL" id="KAK8896031.1"/>
    </source>
</evidence>
<protein>
    <submittedName>
        <fullName evidence="1">Uncharacterized protein</fullName>
    </submittedName>
</protein>
<reference evidence="1 2" key="1">
    <citation type="submission" date="2024-04" db="EMBL/GenBank/DDBJ databases">
        <title>Tritrichomonas musculus Genome.</title>
        <authorList>
            <person name="Alves-Ferreira E."/>
            <person name="Grigg M."/>
            <person name="Lorenzi H."/>
            <person name="Galac M."/>
        </authorList>
    </citation>
    <scope>NUCLEOTIDE SEQUENCE [LARGE SCALE GENOMIC DNA]</scope>
    <source>
        <strain evidence="1 2">EAF2021</strain>
    </source>
</reference>
<gene>
    <name evidence="1" type="ORF">M9Y10_013919</name>
</gene>
<proteinExistence type="predicted"/>
<evidence type="ECO:0000313" key="2">
    <source>
        <dbReference type="Proteomes" id="UP001470230"/>
    </source>
</evidence>
<sequence length="123" mass="14261">MGRRKAKASRIRAIHYKYGDDEEIFYLDRNGRHLNREIEKLDKVKRAPFSVKCNINKNDNKTLNDEIKIPEITNTVPTINPQNIVLNSSLSKKLSSKFYEAYSKFPAASLMWINNPEYSGNII</sequence>
<name>A0ABR2KZ11_9EUKA</name>
<dbReference type="Proteomes" id="UP001470230">
    <property type="component" value="Unassembled WGS sequence"/>
</dbReference>
<organism evidence="1 2">
    <name type="scientific">Tritrichomonas musculus</name>
    <dbReference type="NCBI Taxonomy" id="1915356"/>
    <lineage>
        <taxon>Eukaryota</taxon>
        <taxon>Metamonada</taxon>
        <taxon>Parabasalia</taxon>
        <taxon>Tritrichomonadida</taxon>
        <taxon>Tritrichomonadidae</taxon>
        <taxon>Tritrichomonas</taxon>
    </lineage>
</organism>
<comment type="caution">
    <text evidence="1">The sequence shown here is derived from an EMBL/GenBank/DDBJ whole genome shotgun (WGS) entry which is preliminary data.</text>
</comment>
<dbReference type="EMBL" id="JAPFFF010000002">
    <property type="protein sequence ID" value="KAK8896031.1"/>
    <property type="molecule type" value="Genomic_DNA"/>
</dbReference>
<keyword evidence="2" id="KW-1185">Reference proteome</keyword>
<accession>A0ABR2KZ11</accession>